<dbReference type="EMBL" id="CP045143">
    <property type="protein sequence ID" value="QFR25068.1"/>
    <property type="molecule type" value="Genomic_DNA"/>
</dbReference>
<sequence>MASVRPPDCGWRRTTGLETVCPAHVGYQSSPHSFLLMIYILRDRCGETLPVSGTFCHQFLVNLCPPPGILVAEVVTVIDSHFHIAGDVGLLTHLAQRQAAGIVNSQNSAEWAAIQQWRQNHPAAAITVSAGVHPWDVNRLTPASMRPLLQQAPVIGEIGLDAVWTKNPLRQQRVAFVQQLAWARDWHKPVILHTKGAEKEILTTIRQFPNRYYIHWYDSPEHLSDYLRLATYFSVGPSLGLDPAVTALAETVPLDRLLLESDGLESITWATEQKVDTYADYDRFMTDLLARLAHLRGLSPGALADQLTANLTRFLAKE</sequence>
<name>A0A5P8M957_9LACO</name>
<gene>
    <name evidence="1" type="ORF">D1010_17685</name>
</gene>
<dbReference type="InterPro" id="IPR032466">
    <property type="entry name" value="Metal_Hydrolase"/>
</dbReference>
<proteinExistence type="predicted"/>
<organism evidence="1 2">
    <name type="scientific">Schleiferilactobacillus harbinensis</name>
    <dbReference type="NCBI Taxonomy" id="304207"/>
    <lineage>
        <taxon>Bacteria</taxon>
        <taxon>Bacillati</taxon>
        <taxon>Bacillota</taxon>
        <taxon>Bacilli</taxon>
        <taxon>Lactobacillales</taxon>
        <taxon>Lactobacillaceae</taxon>
        <taxon>Schleiferilactobacillus</taxon>
    </lineage>
</organism>
<dbReference type="Proteomes" id="UP000326779">
    <property type="component" value="Chromosome"/>
</dbReference>
<dbReference type="Pfam" id="PF01026">
    <property type="entry name" value="TatD_DNase"/>
    <property type="match status" value="1"/>
</dbReference>
<dbReference type="PANTHER" id="PTHR46124:SF2">
    <property type="entry name" value="D-AMINOACYL-TRNA DEACYLASE"/>
    <property type="match status" value="1"/>
</dbReference>
<evidence type="ECO:0000313" key="1">
    <source>
        <dbReference type="EMBL" id="QFR25068.1"/>
    </source>
</evidence>
<dbReference type="PANTHER" id="PTHR46124">
    <property type="entry name" value="D-AMINOACYL-TRNA DEACYLASE"/>
    <property type="match status" value="1"/>
</dbReference>
<accession>A0A5P8M957</accession>
<dbReference type="KEGG" id="lhb:D1010_17685"/>
<protein>
    <submittedName>
        <fullName evidence="1">Uncharacterized protein</fullName>
    </submittedName>
</protein>
<dbReference type="AlphaFoldDB" id="A0A5P8M957"/>
<dbReference type="InterPro" id="IPR001130">
    <property type="entry name" value="TatD-like"/>
</dbReference>
<dbReference type="Gene3D" id="3.20.20.140">
    <property type="entry name" value="Metal-dependent hydrolases"/>
    <property type="match status" value="1"/>
</dbReference>
<reference evidence="1 2" key="1">
    <citation type="submission" date="2019-10" db="EMBL/GenBank/DDBJ databases">
        <title>The completed genome of Lactobacillus harbinensis M1.</title>
        <authorList>
            <person name="Zheng Y."/>
        </authorList>
    </citation>
    <scope>NUCLEOTIDE SEQUENCE [LARGE SCALE GENOMIC DNA]</scope>
    <source>
        <strain evidence="1 2">M1</strain>
    </source>
</reference>
<evidence type="ECO:0000313" key="2">
    <source>
        <dbReference type="Proteomes" id="UP000326779"/>
    </source>
</evidence>
<dbReference type="GO" id="GO:0016788">
    <property type="term" value="F:hydrolase activity, acting on ester bonds"/>
    <property type="evidence" value="ECO:0007669"/>
    <property type="project" value="InterPro"/>
</dbReference>
<dbReference type="SUPFAM" id="SSF51556">
    <property type="entry name" value="Metallo-dependent hydrolases"/>
    <property type="match status" value="1"/>
</dbReference>